<evidence type="ECO:0000256" key="4">
    <source>
        <dbReference type="ARBA" id="ARBA00023163"/>
    </source>
</evidence>
<dbReference type="Gene3D" id="1.10.1740.10">
    <property type="match status" value="1"/>
</dbReference>
<dbReference type="GO" id="GO:0006352">
    <property type="term" value="P:DNA-templated transcription initiation"/>
    <property type="evidence" value="ECO:0007669"/>
    <property type="project" value="InterPro"/>
</dbReference>
<dbReference type="SUPFAM" id="SSF88946">
    <property type="entry name" value="Sigma2 domain of RNA polymerase sigma factors"/>
    <property type="match status" value="1"/>
</dbReference>
<dbReference type="PANTHER" id="PTHR43133">
    <property type="entry name" value="RNA POLYMERASE ECF-TYPE SIGMA FACTO"/>
    <property type="match status" value="1"/>
</dbReference>
<dbReference type="RefSeq" id="WP_189585827.1">
    <property type="nucleotide sequence ID" value="NZ_BMYF01000026.1"/>
</dbReference>
<dbReference type="InterPro" id="IPR013249">
    <property type="entry name" value="RNA_pol_sigma70_r4_t2"/>
</dbReference>
<gene>
    <name evidence="7" type="ORF">GCM10008106_34570</name>
</gene>
<dbReference type="InterPro" id="IPR039425">
    <property type="entry name" value="RNA_pol_sigma-70-like"/>
</dbReference>
<protein>
    <submittedName>
        <fullName evidence="7">DNA-directed RNA polymerase sigma-70 factor</fullName>
    </submittedName>
</protein>
<organism evidence="7 8">
    <name type="scientific">Mongoliitalea lutea</name>
    <dbReference type="NCBI Taxonomy" id="849756"/>
    <lineage>
        <taxon>Bacteria</taxon>
        <taxon>Pseudomonadati</taxon>
        <taxon>Bacteroidota</taxon>
        <taxon>Cytophagia</taxon>
        <taxon>Cytophagales</taxon>
        <taxon>Cyclobacteriaceae</taxon>
        <taxon>Mongoliitalea</taxon>
    </lineage>
</organism>
<dbReference type="GO" id="GO:0000428">
    <property type="term" value="C:DNA-directed RNA polymerase complex"/>
    <property type="evidence" value="ECO:0007669"/>
    <property type="project" value="UniProtKB-KW"/>
</dbReference>
<comment type="similarity">
    <text evidence="1">Belongs to the sigma-70 factor family. ECF subfamily.</text>
</comment>
<comment type="caution">
    <text evidence="7">The sequence shown here is derived from an EMBL/GenBank/DDBJ whole genome shotgun (WGS) entry which is preliminary data.</text>
</comment>
<dbReference type="GO" id="GO:0016987">
    <property type="term" value="F:sigma factor activity"/>
    <property type="evidence" value="ECO:0007669"/>
    <property type="project" value="UniProtKB-KW"/>
</dbReference>
<dbReference type="InterPro" id="IPR036388">
    <property type="entry name" value="WH-like_DNA-bd_sf"/>
</dbReference>
<keyword evidence="8" id="KW-1185">Reference proteome</keyword>
<evidence type="ECO:0000259" key="6">
    <source>
        <dbReference type="Pfam" id="PF08281"/>
    </source>
</evidence>
<evidence type="ECO:0000313" key="8">
    <source>
        <dbReference type="Proteomes" id="UP000642809"/>
    </source>
</evidence>
<dbReference type="InterPro" id="IPR013324">
    <property type="entry name" value="RNA_pol_sigma_r3/r4-like"/>
</dbReference>
<dbReference type="NCBIfam" id="TIGR02937">
    <property type="entry name" value="sigma70-ECF"/>
    <property type="match status" value="1"/>
</dbReference>
<evidence type="ECO:0000313" key="7">
    <source>
        <dbReference type="EMBL" id="GHB50820.1"/>
    </source>
</evidence>
<dbReference type="InterPro" id="IPR014284">
    <property type="entry name" value="RNA_pol_sigma-70_dom"/>
</dbReference>
<dbReference type="Gene3D" id="1.10.10.10">
    <property type="entry name" value="Winged helix-like DNA-binding domain superfamily/Winged helix DNA-binding domain"/>
    <property type="match status" value="1"/>
</dbReference>
<dbReference type="Proteomes" id="UP000642809">
    <property type="component" value="Unassembled WGS sequence"/>
</dbReference>
<reference evidence="7" key="2">
    <citation type="submission" date="2020-09" db="EMBL/GenBank/DDBJ databases">
        <authorList>
            <person name="Sun Q."/>
            <person name="Kim S."/>
        </authorList>
    </citation>
    <scope>NUCLEOTIDE SEQUENCE</scope>
    <source>
        <strain evidence="7">KCTC 23224</strain>
    </source>
</reference>
<feature type="domain" description="RNA polymerase sigma-70 region 2" evidence="5">
    <location>
        <begin position="28"/>
        <end position="94"/>
    </location>
</feature>
<keyword evidence="3" id="KW-0731">Sigma factor</keyword>
<name>A0A8J3D3T8_9BACT</name>
<accession>A0A8J3D3T8</accession>
<keyword evidence="7" id="KW-0240">DNA-directed RNA polymerase</keyword>
<evidence type="ECO:0000256" key="1">
    <source>
        <dbReference type="ARBA" id="ARBA00010641"/>
    </source>
</evidence>
<dbReference type="AlphaFoldDB" id="A0A8J3D3T8"/>
<proteinExistence type="inferred from homology"/>
<keyword evidence="2" id="KW-0805">Transcription regulation</keyword>
<dbReference type="GO" id="GO:0003677">
    <property type="term" value="F:DNA binding"/>
    <property type="evidence" value="ECO:0007669"/>
    <property type="project" value="InterPro"/>
</dbReference>
<dbReference type="Pfam" id="PF04542">
    <property type="entry name" value="Sigma70_r2"/>
    <property type="match status" value="1"/>
</dbReference>
<dbReference type="CDD" id="cd06171">
    <property type="entry name" value="Sigma70_r4"/>
    <property type="match status" value="1"/>
</dbReference>
<evidence type="ECO:0000256" key="3">
    <source>
        <dbReference type="ARBA" id="ARBA00023082"/>
    </source>
</evidence>
<dbReference type="EMBL" id="BMYF01000026">
    <property type="protein sequence ID" value="GHB50820.1"/>
    <property type="molecule type" value="Genomic_DNA"/>
</dbReference>
<dbReference type="PANTHER" id="PTHR43133:SF46">
    <property type="entry name" value="RNA POLYMERASE SIGMA-70 FACTOR ECF SUBFAMILY"/>
    <property type="match status" value="1"/>
</dbReference>
<dbReference type="Pfam" id="PF08281">
    <property type="entry name" value="Sigma70_r4_2"/>
    <property type="match status" value="1"/>
</dbReference>
<sequence>MFFRKSYHTEDELLEGCQNGDKKAQRALYERYSSRFFAICLRYTKDHFVAEDVLVEGFMKIFERLHQFENKGSFEGWMKKIMVTQALLKLRSNKHLNMEVLIDENWQQDGSSYEINHLEAEDLLALIAELPVGYRTVFNLYAIEGYSHQEIASLLGITESTSKSQLNRARGVLKEKIAGQQLKERSING</sequence>
<feature type="domain" description="RNA polymerase sigma factor 70 region 4 type 2" evidence="6">
    <location>
        <begin position="121"/>
        <end position="170"/>
    </location>
</feature>
<evidence type="ECO:0000259" key="5">
    <source>
        <dbReference type="Pfam" id="PF04542"/>
    </source>
</evidence>
<dbReference type="SUPFAM" id="SSF88659">
    <property type="entry name" value="Sigma3 and sigma4 domains of RNA polymerase sigma factors"/>
    <property type="match status" value="1"/>
</dbReference>
<keyword evidence="4" id="KW-0804">Transcription</keyword>
<reference evidence="7" key="1">
    <citation type="journal article" date="2014" name="Int. J. Syst. Evol. Microbiol.">
        <title>Complete genome sequence of Corynebacterium casei LMG S-19264T (=DSM 44701T), isolated from a smear-ripened cheese.</title>
        <authorList>
            <consortium name="US DOE Joint Genome Institute (JGI-PGF)"/>
            <person name="Walter F."/>
            <person name="Albersmeier A."/>
            <person name="Kalinowski J."/>
            <person name="Ruckert C."/>
        </authorList>
    </citation>
    <scope>NUCLEOTIDE SEQUENCE</scope>
    <source>
        <strain evidence="7">KCTC 23224</strain>
    </source>
</reference>
<dbReference type="InterPro" id="IPR007627">
    <property type="entry name" value="RNA_pol_sigma70_r2"/>
</dbReference>
<evidence type="ECO:0000256" key="2">
    <source>
        <dbReference type="ARBA" id="ARBA00023015"/>
    </source>
</evidence>
<dbReference type="InterPro" id="IPR013325">
    <property type="entry name" value="RNA_pol_sigma_r2"/>
</dbReference>